<dbReference type="GO" id="GO:0016279">
    <property type="term" value="F:protein-lysine N-methyltransferase activity"/>
    <property type="evidence" value="ECO:0007669"/>
    <property type="project" value="InterPro"/>
</dbReference>
<dbReference type="AlphaFoldDB" id="A0A2T9YG96"/>
<keyword evidence="5" id="KW-0812">Transmembrane</keyword>
<dbReference type="Proteomes" id="UP000245383">
    <property type="component" value="Unassembled WGS sequence"/>
</dbReference>
<dbReference type="InterPro" id="IPR019369">
    <property type="entry name" value="Efm5/EEF1AKMT1"/>
</dbReference>
<accession>A0A2T9YG96</accession>
<evidence type="ECO:0000256" key="1">
    <source>
        <dbReference type="ARBA" id="ARBA00004496"/>
    </source>
</evidence>
<reference evidence="6 7" key="1">
    <citation type="journal article" date="2018" name="MBio">
        <title>Comparative Genomics Reveals the Core Gene Toolbox for the Fungus-Insect Symbiosis.</title>
        <authorList>
            <person name="Wang Y."/>
            <person name="Stata M."/>
            <person name="Wang W."/>
            <person name="Stajich J.E."/>
            <person name="White M.M."/>
            <person name="Moncalvo J.M."/>
        </authorList>
    </citation>
    <scope>NUCLEOTIDE SEQUENCE [LARGE SCALE GENOMIC DNA]</scope>
    <source>
        <strain evidence="6 7">SWE-8-4</strain>
    </source>
</reference>
<name>A0A2T9YG96_9FUNG</name>
<evidence type="ECO:0000256" key="4">
    <source>
        <dbReference type="ARBA" id="ARBA00022679"/>
    </source>
</evidence>
<dbReference type="OrthoDB" id="206354at2759"/>
<dbReference type="PANTHER" id="PTHR13200:SF0">
    <property type="entry name" value="EEF1A LYSINE METHYLTRANSFERASE 1"/>
    <property type="match status" value="1"/>
</dbReference>
<keyword evidence="7" id="KW-1185">Reference proteome</keyword>
<keyword evidence="5" id="KW-0472">Membrane</keyword>
<feature type="transmembrane region" description="Helical" evidence="5">
    <location>
        <begin position="110"/>
        <end position="130"/>
    </location>
</feature>
<comment type="caution">
    <text evidence="6">The sequence shown here is derived from an EMBL/GenBank/DDBJ whole genome shotgun (WGS) entry which is preliminary data.</text>
</comment>
<gene>
    <name evidence="6" type="ORF">BB561_004438</name>
</gene>
<evidence type="ECO:0000256" key="5">
    <source>
        <dbReference type="SAM" id="Phobius"/>
    </source>
</evidence>
<keyword evidence="3" id="KW-0489">Methyltransferase</keyword>
<dbReference type="STRING" id="133385.A0A2T9YG96"/>
<keyword evidence="2" id="KW-0963">Cytoplasm</keyword>
<dbReference type="EMBL" id="MBFR01000205">
    <property type="protein sequence ID" value="PVU91361.1"/>
    <property type="molecule type" value="Genomic_DNA"/>
</dbReference>
<dbReference type="GO" id="GO:0032259">
    <property type="term" value="P:methylation"/>
    <property type="evidence" value="ECO:0007669"/>
    <property type="project" value="UniProtKB-KW"/>
</dbReference>
<keyword evidence="5" id="KW-1133">Transmembrane helix</keyword>
<evidence type="ECO:0000256" key="3">
    <source>
        <dbReference type="ARBA" id="ARBA00022603"/>
    </source>
</evidence>
<dbReference type="InterPro" id="IPR041370">
    <property type="entry name" value="Mlase_EEF1AKMT1/ZCCHC4"/>
</dbReference>
<organism evidence="6 7">
    <name type="scientific">Smittium simulii</name>
    <dbReference type="NCBI Taxonomy" id="133385"/>
    <lineage>
        <taxon>Eukaryota</taxon>
        <taxon>Fungi</taxon>
        <taxon>Fungi incertae sedis</taxon>
        <taxon>Zoopagomycota</taxon>
        <taxon>Kickxellomycotina</taxon>
        <taxon>Harpellomycetes</taxon>
        <taxon>Harpellales</taxon>
        <taxon>Legeriomycetaceae</taxon>
        <taxon>Smittium</taxon>
    </lineage>
</organism>
<evidence type="ECO:0000256" key="2">
    <source>
        <dbReference type="ARBA" id="ARBA00022490"/>
    </source>
</evidence>
<proteinExistence type="predicted"/>
<comment type="subcellular location">
    <subcellularLocation>
        <location evidence="1">Cytoplasm</location>
    </subcellularLocation>
</comment>
<evidence type="ECO:0008006" key="8">
    <source>
        <dbReference type="Google" id="ProtNLM"/>
    </source>
</evidence>
<evidence type="ECO:0000313" key="7">
    <source>
        <dbReference type="Proteomes" id="UP000245383"/>
    </source>
</evidence>
<dbReference type="PANTHER" id="PTHR13200">
    <property type="entry name" value="EEF1A LYSINE METHYLTRANSFERASE 1"/>
    <property type="match status" value="1"/>
</dbReference>
<keyword evidence="4" id="KW-0808">Transferase</keyword>
<evidence type="ECO:0000313" key="6">
    <source>
        <dbReference type="EMBL" id="PVU91361.1"/>
    </source>
</evidence>
<dbReference type="Pfam" id="PF10237">
    <property type="entry name" value="N6-adenineMlase"/>
    <property type="match status" value="1"/>
</dbReference>
<sequence length="132" mass="15254">MFDEHNFNAANDGYSANDSDVEPLMLSDEALAALKEFYQEEQKKDAEFNKVKMAASSLDDTSNDSQNHLEPTKITIDVFREDWQLSQFWYTNETAEFIANFARNNKRDGLIFFLSCPTAFVKYMVCTIFSPY</sequence>
<protein>
    <recommendedName>
        <fullName evidence="8">Protein-lysine N-methyltransferase EFM5</fullName>
    </recommendedName>
</protein>
<dbReference type="GO" id="GO:0005737">
    <property type="term" value="C:cytoplasm"/>
    <property type="evidence" value="ECO:0007669"/>
    <property type="project" value="UniProtKB-SubCell"/>
</dbReference>